<name>A0A0B7FJT6_THACB</name>
<gene>
    <name evidence="2" type="ORF">RSOLAG1IB_08381</name>
</gene>
<sequence>MILLGTGRTPVPDLDDRQPSTTGRTIPITTAPIISRVTSSTNSPSPSIRTTDKSWAEVHVPPEPISIRPPVTSRPGGPGLGLGTRPLAGAVPVASRPAARAPRRTYAAPPPRKPYVHVPRPIPPPPRYPALPTRVLPATTGSDAQVQMIVTALRDLAAEERHRTAVTEQRLAEERAWNEEERQRDAELRALIAQLVARNGSRTNVDEFGVREGLRTETITPTAAARGLGVGGSDIERLLDIMRQGHEMTMQTFRDMIDRWRRDIDVSHERFLAEQAVRAEARERRREKPIRWQPGVNIWEPNY</sequence>
<dbReference type="EMBL" id="LN679127">
    <property type="protein sequence ID" value="CEL57149.1"/>
    <property type="molecule type" value="Genomic_DNA"/>
</dbReference>
<dbReference type="Proteomes" id="UP000059188">
    <property type="component" value="Unassembled WGS sequence"/>
</dbReference>
<evidence type="ECO:0000256" key="1">
    <source>
        <dbReference type="SAM" id="MobiDB-lite"/>
    </source>
</evidence>
<organism evidence="2 3">
    <name type="scientific">Thanatephorus cucumeris (strain AG1-IB / isolate 7/3/14)</name>
    <name type="common">Lettuce bottom rot fungus</name>
    <name type="synonym">Rhizoctonia solani</name>
    <dbReference type="NCBI Taxonomy" id="1108050"/>
    <lineage>
        <taxon>Eukaryota</taxon>
        <taxon>Fungi</taxon>
        <taxon>Dikarya</taxon>
        <taxon>Basidiomycota</taxon>
        <taxon>Agaricomycotina</taxon>
        <taxon>Agaricomycetes</taxon>
        <taxon>Cantharellales</taxon>
        <taxon>Ceratobasidiaceae</taxon>
        <taxon>Rhizoctonia</taxon>
        <taxon>Rhizoctonia solani AG-1</taxon>
    </lineage>
</organism>
<dbReference type="OrthoDB" id="3259749at2759"/>
<keyword evidence="3" id="KW-1185">Reference proteome</keyword>
<dbReference type="AlphaFoldDB" id="A0A0B7FJT6"/>
<evidence type="ECO:0000313" key="3">
    <source>
        <dbReference type="Proteomes" id="UP000059188"/>
    </source>
</evidence>
<reference evidence="2 3" key="1">
    <citation type="submission" date="2014-11" db="EMBL/GenBank/DDBJ databases">
        <authorList>
            <person name="Wibberg Daniel"/>
        </authorList>
    </citation>
    <scope>NUCLEOTIDE SEQUENCE [LARGE SCALE GENOMIC DNA]</scope>
    <source>
        <strain evidence="2">Rhizoctonia solani AG1-IB 7/3/14</strain>
    </source>
</reference>
<protein>
    <submittedName>
        <fullName evidence="2">Uncharacterized protein</fullName>
    </submittedName>
</protein>
<proteinExistence type="predicted"/>
<feature type="compositionally biased region" description="Low complexity" evidence="1">
    <location>
        <begin position="93"/>
        <end position="107"/>
    </location>
</feature>
<evidence type="ECO:0000313" key="2">
    <source>
        <dbReference type="EMBL" id="CEL57149.1"/>
    </source>
</evidence>
<feature type="region of interest" description="Disordered" evidence="1">
    <location>
        <begin position="1"/>
        <end position="25"/>
    </location>
</feature>
<feature type="region of interest" description="Disordered" evidence="1">
    <location>
        <begin position="93"/>
        <end position="117"/>
    </location>
</feature>
<accession>A0A0B7FJT6</accession>